<dbReference type="RefSeq" id="WP_095414736.1">
    <property type="nucleotide sequence ID" value="NZ_CP018477.1"/>
</dbReference>
<evidence type="ECO:0008006" key="3">
    <source>
        <dbReference type="Google" id="ProtNLM"/>
    </source>
</evidence>
<accession>A0A286REM3</accession>
<protein>
    <recommendedName>
        <fullName evidence="3">Alkaline ceramidase domain protein</fullName>
    </recommendedName>
</protein>
<proteinExistence type="predicted"/>
<dbReference type="Proteomes" id="UP000215086">
    <property type="component" value="Chromosome"/>
</dbReference>
<dbReference type="KEGG" id="ttf:THTE_1799"/>
<dbReference type="OrthoDB" id="233892at2"/>
<evidence type="ECO:0000313" key="2">
    <source>
        <dbReference type="Proteomes" id="UP000215086"/>
    </source>
</evidence>
<evidence type="ECO:0000313" key="1">
    <source>
        <dbReference type="EMBL" id="ASV74401.1"/>
    </source>
</evidence>
<organism evidence="1 2">
    <name type="scientific">Thermogutta terrifontis</name>
    <dbReference type="NCBI Taxonomy" id="1331910"/>
    <lineage>
        <taxon>Bacteria</taxon>
        <taxon>Pseudomonadati</taxon>
        <taxon>Planctomycetota</taxon>
        <taxon>Planctomycetia</taxon>
        <taxon>Pirellulales</taxon>
        <taxon>Thermoguttaceae</taxon>
        <taxon>Thermogutta</taxon>
    </lineage>
</organism>
<dbReference type="EMBL" id="CP018477">
    <property type="protein sequence ID" value="ASV74401.1"/>
    <property type="molecule type" value="Genomic_DNA"/>
</dbReference>
<dbReference type="AlphaFoldDB" id="A0A286REM3"/>
<reference evidence="1 2" key="1">
    <citation type="journal article" name="Front. Microbiol.">
        <title>Sugar Metabolism of the First Thermophilic Planctomycete Thermogutta terrifontis: Comparative Genomic and Transcriptomic Approaches.</title>
        <authorList>
            <person name="Elcheninov A.G."/>
            <person name="Menzel P."/>
            <person name="Gudbergsdottir S.R."/>
            <person name="Slesarev A.I."/>
            <person name="Kadnikov V.V."/>
            <person name="Krogh A."/>
            <person name="Bonch-Osmolovskaya E.A."/>
            <person name="Peng X."/>
            <person name="Kublanov I.V."/>
        </authorList>
    </citation>
    <scope>NUCLEOTIDE SEQUENCE [LARGE SCALE GENOMIC DNA]</scope>
    <source>
        <strain evidence="1 2">R1</strain>
    </source>
</reference>
<sequence length="460" mass="51372">MVQSIVPRLVLVLCCCLGFLEPGWGRGEEIPHTSEWRLATFRCDVTPPINGRHPLIWLVPVKEVETPLEARGVVLDDGHSRYVLCAVDWCGLCNSSYRQFQEKIASALGVPPSHVAVQTVHQHTAPYTNGDAQKILDQAGATLPYVDFAFMEAVTDKLAAEVKAAIQRLEPFNEVGFGSAIVEQVASNRRAWTPEGKLVVRYSACKDPQIRALPEGLIDPYVRTVTFARDGKPLVRLHYYATHPQSFYGDPRASADVPGFARSRLEQEENVMQIYFTGCAGNITMGKYNDGTREAREQLVERLYRAMSEASKNTRYERVHRLNWRVEPFCPIPRSDSGYTEADLRARVSQKDLDPVQRIRAAGGLAFLARAKQPFFAQLLEINDGAILNLPGECFVEYQLYAQSLRPNRFVAVAAYGDLAPGYICTAKAYEEGGYEPTATFLDPKSEEVLKNVIAKLLQN</sequence>
<name>A0A286REM3_9BACT</name>
<keyword evidence="2" id="KW-1185">Reference proteome</keyword>
<gene>
    <name evidence="1" type="ORF">THTE_1799</name>
</gene>